<feature type="repeat" description="ANK" evidence="3">
    <location>
        <begin position="510"/>
        <end position="532"/>
    </location>
</feature>
<protein>
    <submittedName>
        <fullName evidence="5">SecG</fullName>
    </submittedName>
</protein>
<organism evidence="5 6">
    <name type="scientific">Acrasis kona</name>
    <dbReference type="NCBI Taxonomy" id="1008807"/>
    <lineage>
        <taxon>Eukaryota</taxon>
        <taxon>Discoba</taxon>
        <taxon>Heterolobosea</taxon>
        <taxon>Tetramitia</taxon>
        <taxon>Eutetramitia</taxon>
        <taxon>Acrasidae</taxon>
        <taxon>Acrasis</taxon>
    </lineage>
</organism>
<sequence>MLSPRGKEKMKFKDSIKGFFKSIVTLGRSHSTRDSTFKEPPLTERRSNSFKNLRKDKSAPTTPLSARGPSKTNYDISPIEKKGRLRSSEVTLKITSLSFTTDEEKLSELRKEASIPIRAWSDTGPKSARGPQRKPSADIYDAPTRSSITNTPNSAFSTEELNEALLAFNDPSLSLHISTANGHSRNNSNSNCSTATSSPVNFSNGKPETPTETGVSPNKSTFVARRRSFIRKKSAAHKSEVSDGILLQTSADNQPTISVDVPSPTNTSQDTCKDFHSEYETNSDNNSSTYDEDEESIMSQAPPQPFNLDEYSKDEYSHYSVSIEASSNHNLSGMKRDEDQQTLDHIYEYTISNKIDELRSLLLLNPEYSECVFKDGSLPLHHASRHNRQQIVEMLLDEPFHCDPNCKDANDSTPLHWASAHAATDAVLSLCRKGATVNIRDKFGKGPLHLAIAKKCYRGANVLLLYGGDINFKRADGSSAFHIACELGDISTIEWLGTKDKVMANSRDKQGETPLLRAATQGKLEVVEYIMKTQLMSWNARDDKQQSLMHRAAFYGYYDLISRIAYINPAACKTMLNEHDRSGDTPLHMAVKRDHFRECKLLCKMGADPMLVNRVGDNALHVAVKFKRVKVARYLYMTSRASADVKNKKNDTPKLMAKRLGGDLWNQIFT</sequence>
<feature type="compositionally biased region" description="Low complexity" evidence="4">
    <location>
        <begin position="184"/>
        <end position="198"/>
    </location>
</feature>
<dbReference type="EMBL" id="JAOPGA020000167">
    <property type="protein sequence ID" value="KAL0477406.1"/>
    <property type="molecule type" value="Genomic_DNA"/>
</dbReference>
<evidence type="ECO:0000256" key="3">
    <source>
        <dbReference type="PROSITE-ProRule" id="PRU00023"/>
    </source>
</evidence>
<dbReference type="PROSITE" id="PS50088">
    <property type="entry name" value="ANK_REPEAT"/>
    <property type="match status" value="4"/>
</dbReference>
<accession>A0AAW2YKF8</accession>
<dbReference type="Pfam" id="PF12796">
    <property type="entry name" value="Ank_2"/>
    <property type="match status" value="2"/>
</dbReference>
<dbReference type="InterPro" id="IPR002110">
    <property type="entry name" value="Ankyrin_rpt"/>
</dbReference>
<dbReference type="PROSITE" id="PS50297">
    <property type="entry name" value="ANK_REP_REGION"/>
    <property type="match status" value="4"/>
</dbReference>
<feature type="region of interest" description="Disordered" evidence="4">
    <location>
        <begin position="120"/>
        <end position="154"/>
    </location>
</feature>
<dbReference type="Proteomes" id="UP001431209">
    <property type="component" value="Unassembled WGS sequence"/>
</dbReference>
<evidence type="ECO:0000256" key="2">
    <source>
        <dbReference type="ARBA" id="ARBA00023043"/>
    </source>
</evidence>
<feature type="repeat" description="ANK" evidence="3">
    <location>
        <begin position="410"/>
        <end position="442"/>
    </location>
</feature>
<dbReference type="PANTHER" id="PTHR24198">
    <property type="entry name" value="ANKYRIN REPEAT AND PROTEIN KINASE DOMAIN-CONTAINING PROTEIN"/>
    <property type="match status" value="1"/>
</dbReference>
<dbReference type="InterPro" id="IPR036770">
    <property type="entry name" value="Ankyrin_rpt-contain_sf"/>
</dbReference>
<feature type="repeat" description="ANK" evidence="3">
    <location>
        <begin position="582"/>
        <end position="614"/>
    </location>
</feature>
<feature type="compositionally biased region" description="Polar residues" evidence="4">
    <location>
        <begin position="59"/>
        <end position="75"/>
    </location>
</feature>
<proteinExistence type="predicted"/>
<name>A0AAW2YKF8_9EUKA</name>
<reference evidence="5 6" key="1">
    <citation type="submission" date="2024-03" db="EMBL/GenBank/DDBJ databases">
        <title>The Acrasis kona genome and developmental transcriptomes reveal deep origins of eukaryotic multicellular pathways.</title>
        <authorList>
            <person name="Sheikh S."/>
            <person name="Fu C.-J."/>
            <person name="Brown M.W."/>
            <person name="Baldauf S.L."/>
        </authorList>
    </citation>
    <scope>NUCLEOTIDE SEQUENCE [LARGE SCALE GENOMIC DNA]</scope>
    <source>
        <strain evidence="5 6">ATCC MYA-3509</strain>
    </source>
</reference>
<feature type="repeat" description="ANK" evidence="3">
    <location>
        <begin position="375"/>
        <end position="397"/>
    </location>
</feature>
<keyword evidence="2 3" id="KW-0040">ANK repeat</keyword>
<keyword evidence="6" id="KW-1185">Reference proteome</keyword>
<feature type="region of interest" description="Disordered" evidence="4">
    <location>
        <begin position="179"/>
        <end position="218"/>
    </location>
</feature>
<evidence type="ECO:0000313" key="5">
    <source>
        <dbReference type="EMBL" id="KAL0477406.1"/>
    </source>
</evidence>
<dbReference type="SUPFAM" id="SSF48403">
    <property type="entry name" value="Ankyrin repeat"/>
    <property type="match status" value="1"/>
</dbReference>
<feature type="compositionally biased region" description="Polar residues" evidence="4">
    <location>
        <begin position="144"/>
        <end position="154"/>
    </location>
</feature>
<evidence type="ECO:0000313" key="6">
    <source>
        <dbReference type="Proteomes" id="UP001431209"/>
    </source>
</evidence>
<feature type="region of interest" description="Disordered" evidence="4">
    <location>
        <begin position="29"/>
        <end position="80"/>
    </location>
</feature>
<dbReference type="SMART" id="SM00248">
    <property type="entry name" value="ANK"/>
    <property type="match status" value="7"/>
</dbReference>
<keyword evidence="1" id="KW-0677">Repeat</keyword>
<evidence type="ECO:0000256" key="1">
    <source>
        <dbReference type="ARBA" id="ARBA00022737"/>
    </source>
</evidence>
<feature type="compositionally biased region" description="Polar residues" evidence="4">
    <location>
        <begin position="199"/>
        <end position="218"/>
    </location>
</feature>
<dbReference type="AlphaFoldDB" id="A0AAW2YKF8"/>
<dbReference type="PANTHER" id="PTHR24198:SF165">
    <property type="entry name" value="ANKYRIN REPEAT-CONTAINING PROTEIN-RELATED"/>
    <property type="match status" value="1"/>
</dbReference>
<gene>
    <name evidence="5" type="ORF">AKO1_005778</name>
</gene>
<feature type="compositionally biased region" description="Polar residues" evidence="4">
    <location>
        <begin position="253"/>
        <end position="270"/>
    </location>
</feature>
<feature type="compositionally biased region" description="Basic and acidic residues" evidence="4">
    <location>
        <begin position="31"/>
        <end position="58"/>
    </location>
</feature>
<feature type="region of interest" description="Disordered" evidence="4">
    <location>
        <begin position="253"/>
        <end position="304"/>
    </location>
</feature>
<feature type="compositionally biased region" description="Polar residues" evidence="4">
    <location>
        <begin position="280"/>
        <end position="289"/>
    </location>
</feature>
<evidence type="ECO:0000256" key="4">
    <source>
        <dbReference type="SAM" id="MobiDB-lite"/>
    </source>
</evidence>
<feature type="non-terminal residue" evidence="5">
    <location>
        <position position="670"/>
    </location>
</feature>
<dbReference type="Gene3D" id="1.25.40.20">
    <property type="entry name" value="Ankyrin repeat-containing domain"/>
    <property type="match status" value="2"/>
</dbReference>
<comment type="caution">
    <text evidence="5">The sequence shown here is derived from an EMBL/GenBank/DDBJ whole genome shotgun (WGS) entry which is preliminary data.</text>
</comment>